<feature type="active site" description="Phosphoserine intermediate" evidence="6">
    <location>
        <position position="96"/>
    </location>
</feature>
<dbReference type="CDD" id="cd02027">
    <property type="entry name" value="APSK"/>
    <property type="match status" value="1"/>
</dbReference>
<organism evidence="9 10">
    <name type="scientific">Paenibacillus shunpengii</name>
    <dbReference type="NCBI Taxonomy" id="2054424"/>
    <lineage>
        <taxon>Bacteria</taxon>
        <taxon>Bacillati</taxon>
        <taxon>Bacillota</taxon>
        <taxon>Bacilli</taxon>
        <taxon>Bacillales</taxon>
        <taxon>Paenibacillaceae</taxon>
        <taxon>Paenibacillus</taxon>
    </lineage>
</organism>
<feature type="binding site" evidence="6">
    <location>
        <begin position="22"/>
        <end position="29"/>
    </location>
    <ligand>
        <name>ATP</name>
        <dbReference type="ChEBI" id="CHEBI:30616"/>
    </ligand>
</feature>
<keyword evidence="5 6" id="KW-0067">ATP-binding</keyword>
<evidence type="ECO:0000256" key="1">
    <source>
        <dbReference type="ARBA" id="ARBA00001823"/>
    </source>
</evidence>
<keyword evidence="6 7" id="KW-0418">Kinase</keyword>
<keyword evidence="6" id="KW-0597">Phosphoprotein</keyword>
<dbReference type="Gene3D" id="3.40.50.300">
    <property type="entry name" value="P-loop containing nucleotide triphosphate hydrolases"/>
    <property type="match status" value="1"/>
</dbReference>
<protein>
    <recommendedName>
        <fullName evidence="2 6">Adenylyl-sulfate kinase</fullName>
        <ecNumber evidence="2 6">2.7.1.25</ecNumber>
    </recommendedName>
    <alternativeName>
        <fullName evidence="6">APS kinase</fullName>
    </alternativeName>
    <alternativeName>
        <fullName evidence="6">ATP adenosine-5'-phosphosulfate 3'-phosphotransferase</fullName>
    </alternativeName>
    <alternativeName>
        <fullName evidence="6">Adenosine-5'-phosphosulfate kinase</fullName>
    </alternativeName>
</protein>
<keyword evidence="10" id="KW-1185">Reference proteome</keyword>
<dbReference type="NCBIfam" id="NF003013">
    <property type="entry name" value="PRK03846.1"/>
    <property type="match status" value="1"/>
</dbReference>
<accession>A0ABW5SL10</accession>
<dbReference type="RefSeq" id="WP_379262876.1">
    <property type="nucleotide sequence ID" value="NZ_JBHUMJ010000002.1"/>
</dbReference>
<name>A0ABW5SL10_9BACL</name>
<evidence type="ECO:0000256" key="5">
    <source>
        <dbReference type="ARBA" id="ARBA00022840"/>
    </source>
</evidence>
<comment type="pathway">
    <text evidence="6 7">Sulfur metabolism; hydrogen sulfide biosynthesis; sulfite from sulfate: step 2/3.</text>
</comment>
<reference evidence="10" key="1">
    <citation type="journal article" date="2019" name="Int. J. Syst. Evol. Microbiol.">
        <title>The Global Catalogue of Microorganisms (GCM) 10K type strain sequencing project: providing services to taxonomists for standard genome sequencing and annotation.</title>
        <authorList>
            <consortium name="The Broad Institute Genomics Platform"/>
            <consortium name="The Broad Institute Genome Sequencing Center for Infectious Disease"/>
            <person name="Wu L."/>
            <person name="Ma J."/>
        </authorList>
    </citation>
    <scope>NUCLEOTIDE SEQUENCE [LARGE SCALE GENOMIC DNA]</scope>
    <source>
        <strain evidence="10">KCTC 33849</strain>
    </source>
</reference>
<gene>
    <name evidence="6 9" type="primary">cysC</name>
    <name evidence="9" type="ORF">ACFSVM_05050</name>
</gene>
<evidence type="ECO:0000256" key="7">
    <source>
        <dbReference type="RuleBase" id="RU004347"/>
    </source>
</evidence>
<evidence type="ECO:0000256" key="6">
    <source>
        <dbReference type="HAMAP-Rule" id="MF_00065"/>
    </source>
</evidence>
<evidence type="ECO:0000313" key="9">
    <source>
        <dbReference type="EMBL" id="MFD2699827.1"/>
    </source>
</evidence>
<evidence type="ECO:0000259" key="8">
    <source>
        <dbReference type="Pfam" id="PF01583"/>
    </source>
</evidence>
<dbReference type="InterPro" id="IPR059117">
    <property type="entry name" value="APS_kinase_dom"/>
</dbReference>
<proteinExistence type="inferred from homology"/>
<evidence type="ECO:0000256" key="3">
    <source>
        <dbReference type="ARBA" id="ARBA00022679"/>
    </source>
</evidence>
<comment type="function">
    <text evidence="6 7">Catalyzes the synthesis of activated sulfate.</text>
</comment>
<evidence type="ECO:0000256" key="4">
    <source>
        <dbReference type="ARBA" id="ARBA00022741"/>
    </source>
</evidence>
<dbReference type="HAMAP" id="MF_00065">
    <property type="entry name" value="Adenylyl_sulf_kinase"/>
    <property type="match status" value="1"/>
</dbReference>
<evidence type="ECO:0000256" key="2">
    <source>
        <dbReference type="ARBA" id="ARBA00012121"/>
    </source>
</evidence>
<dbReference type="InterPro" id="IPR027417">
    <property type="entry name" value="P-loop_NTPase"/>
</dbReference>
<comment type="caution">
    <text evidence="9">The sequence shown here is derived from an EMBL/GenBank/DDBJ whole genome shotgun (WGS) entry which is preliminary data.</text>
</comment>
<dbReference type="PANTHER" id="PTHR42700">
    <property type="entry name" value="SULFATE ADENYLYLTRANSFERASE"/>
    <property type="match status" value="1"/>
</dbReference>
<dbReference type="NCBIfam" id="TIGR00455">
    <property type="entry name" value="apsK"/>
    <property type="match status" value="1"/>
</dbReference>
<feature type="domain" description="APS kinase" evidence="8">
    <location>
        <begin position="16"/>
        <end position="164"/>
    </location>
</feature>
<keyword evidence="3 6" id="KW-0808">Transferase</keyword>
<dbReference type="InterPro" id="IPR002891">
    <property type="entry name" value="APS"/>
</dbReference>
<dbReference type="SUPFAM" id="SSF52540">
    <property type="entry name" value="P-loop containing nucleoside triphosphate hydrolases"/>
    <property type="match status" value="1"/>
</dbReference>
<dbReference type="Pfam" id="PF01583">
    <property type="entry name" value="APS_kinase"/>
    <property type="match status" value="1"/>
</dbReference>
<dbReference type="Proteomes" id="UP001597540">
    <property type="component" value="Unassembled WGS sequence"/>
</dbReference>
<evidence type="ECO:0000313" key="10">
    <source>
        <dbReference type="Proteomes" id="UP001597540"/>
    </source>
</evidence>
<keyword evidence="4 6" id="KW-0547">Nucleotide-binding</keyword>
<sequence length="187" mass="21260">MFSKERRGLSINRNPRVIWFTGLSGSGKTTLASHLEQIWKREGIPCYMLDGDQVRRGLNRDLGFSPEDRRENLRRIAEVSKLFLGSGTHIIAAFISPHEQDREMVKSMFEPGEFVEVYVKCSVEVCEQRDPKGLYEKARRGEIPNFTGISAGYDIPNKPDITIDTEHQEIEQSVSLLVTALQRHALA</sequence>
<dbReference type="PANTHER" id="PTHR42700:SF1">
    <property type="entry name" value="SULFATE ADENYLYLTRANSFERASE"/>
    <property type="match status" value="1"/>
</dbReference>
<comment type="similarity">
    <text evidence="6 7">Belongs to the APS kinase family.</text>
</comment>
<dbReference type="InterPro" id="IPR050512">
    <property type="entry name" value="Sulf_AdTrans/APS_kinase"/>
</dbReference>
<comment type="catalytic activity">
    <reaction evidence="1 6 7">
        <text>adenosine 5'-phosphosulfate + ATP = 3'-phosphoadenylyl sulfate + ADP + H(+)</text>
        <dbReference type="Rhea" id="RHEA:24152"/>
        <dbReference type="ChEBI" id="CHEBI:15378"/>
        <dbReference type="ChEBI" id="CHEBI:30616"/>
        <dbReference type="ChEBI" id="CHEBI:58243"/>
        <dbReference type="ChEBI" id="CHEBI:58339"/>
        <dbReference type="ChEBI" id="CHEBI:456216"/>
        <dbReference type="EC" id="2.7.1.25"/>
    </reaction>
</comment>
<dbReference type="GO" id="GO:0004020">
    <property type="term" value="F:adenylylsulfate kinase activity"/>
    <property type="evidence" value="ECO:0007669"/>
    <property type="project" value="UniProtKB-EC"/>
</dbReference>
<dbReference type="EC" id="2.7.1.25" evidence="2 6"/>
<dbReference type="EMBL" id="JBHUMJ010000002">
    <property type="protein sequence ID" value="MFD2699827.1"/>
    <property type="molecule type" value="Genomic_DNA"/>
</dbReference>